<dbReference type="SUPFAM" id="SSF56112">
    <property type="entry name" value="Protein kinase-like (PK-like)"/>
    <property type="match status" value="1"/>
</dbReference>
<dbReference type="InterPro" id="IPR004119">
    <property type="entry name" value="EcKL"/>
</dbReference>
<dbReference type="AlphaFoldDB" id="A0A1B6I4W5"/>
<dbReference type="PANTHER" id="PTHR11012:SF30">
    <property type="entry name" value="PROTEIN KINASE-LIKE DOMAIN-CONTAINING"/>
    <property type="match status" value="1"/>
</dbReference>
<dbReference type="Pfam" id="PF02958">
    <property type="entry name" value="EcKL"/>
    <property type="match status" value="1"/>
</dbReference>
<dbReference type="Gene3D" id="3.90.1200.10">
    <property type="match status" value="1"/>
</dbReference>
<protein>
    <recommendedName>
        <fullName evidence="1">CHK kinase-like domain-containing protein</fullName>
    </recommendedName>
</protein>
<evidence type="ECO:0000259" key="1">
    <source>
        <dbReference type="SMART" id="SM00587"/>
    </source>
</evidence>
<evidence type="ECO:0000313" key="2">
    <source>
        <dbReference type="EMBL" id="JAS81976.1"/>
    </source>
</evidence>
<sequence>MEVGSAPSFLTCEFLTECLRNEKGNQDIIIENYMSSPAVPPGENFNSSPFRVEIFFKTHAEDIDVHFTSIIIKSELPEGNMKDVSNTFIASETLFYTKFIPEANKLTNTQLTPKSLFSPNSAIVVLEDLKGKGFKMANKSKMLDFDHCRLYFTTAATLHAVSFAVHKSNPPFIESIGNEKVFSNDLASVSLLVHNLIRNGFNILSECTDKINDFKKYSKLIKDASPHIWDLLVEIHKPNPMLNTLTQGDPWPCNMMFKYDGVGKVCDIRLLDFQLVRYSSPVNDLIWFIWTSATHQVRRHRLNELYHVYVETFNNKLRELNCNERLTYEYVKSEERRLSPLAMYLMAIFPPLNSENSISNLEPFFTKENEDEEAQNIYRKYYDKYFCIHHLPKYLEQLEIVGVFDYLQQCNFSCK</sequence>
<dbReference type="InterPro" id="IPR011009">
    <property type="entry name" value="Kinase-like_dom_sf"/>
</dbReference>
<organism evidence="2">
    <name type="scientific">Homalodisca liturata</name>
    <dbReference type="NCBI Taxonomy" id="320908"/>
    <lineage>
        <taxon>Eukaryota</taxon>
        <taxon>Metazoa</taxon>
        <taxon>Ecdysozoa</taxon>
        <taxon>Arthropoda</taxon>
        <taxon>Hexapoda</taxon>
        <taxon>Insecta</taxon>
        <taxon>Pterygota</taxon>
        <taxon>Neoptera</taxon>
        <taxon>Paraneoptera</taxon>
        <taxon>Hemiptera</taxon>
        <taxon>Auchenorrhyncha</taxon>
        <taxon>Membracoidea</taxon>
        <taxon>Cicadellidae</taxon>
        <taxon>Cicadellinae</taxon>
        <taxon>Proconiini</taxon>
        <taxon>Homalodisca</taxon>
    </lineage>
</organism>
<dbReference type="SMART" id="SM00587">
    <property type="entry name" value="CHK"/>
    <property type="match status" value="1"/>
</dbReference>
<name>A0A1B6I4W5_9HEMI</name>
<gene>
    <name evidence="2" type="ORF">g.15569</name>
</gene>
<accession>A0A1B6I4W5</accession>
<feature type="domain" description="CHK kinase-like" evidence="1">
    <location>
        <begin position="124"/>
        <end position="319"/>
    </location>
</feature>
<reference evidence="2" key="1">
    <citation type="submission" date="2015-11" db="EMBL/GenBank/DDBJ databases">
        <title>De novo transcriptome assembly of four potential Pierce s Disease insect vectors from Arizona vineyards.</title>
        <authorList>
            <person name="Tassone E.E."/>
        </authorList>
    </citation>
    <scope>NUCLEOTIDE SEQUENCE</scope>
</reference>
<proteinExistence type="predicted"/>
<dbReference type="PANTHER" id="PTHR11012">
    <property type="entry name" value="PROTEIN KINASE-LIKE DOMAIN-CONTAINING"/>
    <property type="match status" value="1"/>
</dbReference>
<dbReference type="InterPro" id="IPR015897">
    <property type="entry name" value="CHK_kinase-like"/>
</dbReference>
<dbReference type="EMBL" id="GECU01025730">
    <property type="protein sequence ID" value="JAS81976.1"/>
    <property type="molecule type" value="Transcribed_RNA"/>
</dbReference>